<sequence length="316" mass="35212">MLPTHHAVPWFPKTKHVWLEPSPEFVNGNLKIWASISGVHPARIPGYWIDRRGHDTPVNHPPRPEEKVLYYLHGGGYITQSANPAYDMTCTIATHLLDCHPSFKRSFAVEYRLTRREENPFPTALLDALTGRKLSLALTRYLVEQARVPESPVPAPPGALLLFSPWADMGTSHSSSTDSTFFTNRSTDFLPDHDSGVLLTARMNFCGPHKFPDAADSNPYLSPASMHPAMKSNGYDNSFKGFPRTYIVAGDAEILLGQIRSLKEKMAKDLGGDRLGYHEGKGGVHDFVLFGPWSTESELVYAHIANWLVESDEAMI</sequence>
<dbReference type="AlphaFoldDB" id="A0AAD5YDU8"/>
<accession>A0AAD5YDU8</accession>
<organism evidence="2 3">
    <name type="scientific">Meripilus lineatus</name>
    <dbReference type="NCBI Taxonomy" id="2056292"/>
    <lineage>
        <taxon>Eukaryota</taxon>
        <taxon>Fungi</taxon>
        <taxon>Dikarya</taxon>
        <taxon>Basidiomycota</taxon>
        <taxon>Agaricomycotina</taxon>
        <taxon>Agaricomycetes</taxon>
        <taxon>Polyporales</taxon>
        <taxon>Meripilaceae</taxon>
        <taxon>Meripilus</taxon>
    </lineage>
</organism>
<keyword evidence="3" id="KW-1185">Reference proteome</keyword>
<keyword evidence="1" id="KW-0378">Hydrolase</keyword>
<comment type="caution">
    <text evidence="2">The sequence shown here is derived from an EMBL/GenBank/DDBJ whole genome shotgun (WGS) entry which is preliminary data.</text>
</comment>
<proteinExistence type="predicted"/>
<evidence type="ECO:0000313" key="2">
    <source>
        <dbReference type="EMBL" id="KAJ3480110.1"/>
    </source>
</evidence>
<dbReference type="GO" id="GO:0016787">
    <property type="term" value="F:hydrolase activity"/>
    <property type="evidence" value="ECO:0007669"/>
    <property type="project" value="UniProtKB-KW"/>
</dbReference>
<evidence type="ECO:0008006" key="4">
    <source>
        <dbReference type="Google" id="ProtNLM"/>
    </source>
</evidence>
<reference evidence="2" key="1">
    <citation type="submission" date="2022-07" db="EMBL/GenBank/DDBJ databases">
        <title>Genome Sequence of Physisporinus lineatus.</title>
        <authorList>
            <person name="Buettner E."/>
        </authorList>
    </citation>
    <scope>NUCLEOTIDE SEQUENCE</scope>
    <source>
        <strain evidence="2">VT162</strain>
    </source>
</reference>
<dbReference type="InterPro" id="IPR029058">
    <property type="entry name" value="AB_hydrolase_fold"/>
</dbReference>
<name>A0AAD5YDU8_9APHY</name>
<dbReference type="EMBL" id="JANAWD010000395">
    <property type="protein sequence ID" value="KAJ3480110.1"/>
    <property type="molecule type" value="Genomic_DNA"/>
</dbReference>
<dbReference type="Proteomes" id="UP001212997">
    <property type="component" value="Unassembled WGS sequence"/>
</dbReference>
<evidence type="ECO:0000313" key="3">
    <source>
        <dbReference type="Proteomes" id="UP001212997"/>
    </source>
</evidence>
<protein>
    <recommendedName>
        <fullName evidence="4">Alpha/beta hydrolase fold-3 domain-containing protein</fullName>
    </recommendedName>
</protein>
<evidence type="ECO:0000256" key="1">
    <source>
        <dbReference type="ARBA" id="ARBA00022801"/>
    </source>
</evidence>
<dbReference type="Gene3D" id="3.40.50.1820">
    <property type="entry name" value="alpha/beta hydrolase"/>
    <property type="match status" value="2"/>
</dbReference>
<dbReference type="InterPro" id="IPR050300">
    <property type="entry name" value="GDXG_lipolytic_enzyme"/>
</dbReference>
<gene>
    <name evidence="2" type="ORF">NLI96_g8585</name>
</gene>
<dbReference type="SUPFAM" id="SSF53474">
    <property type="entry name" value="alpha/beta-Hydrolases"/>
    <property type="match status" value="1"/>
</dbReference>
<dbReference type="PANTHER" id="PTHR48081:SF8">
    <property type="entry name" value="ALPHA_BETA HYDROLASE FOLD-3 DOMAIN-CONTAINING PROTEIN-RELATED"/>
    <property type="match status" value="1"/>
</dbReference>
<dbReference type="PANTHER" id="PTHR48081">
    <property type="entry name" value="AB HYDROLASE SUPERFAMILY PROTEIN C4A8.06C"/>
    <property type="match status" value="1"/>
</dbReference>